<proteinExistence type="inferred from homology"/>
<keyword evidence="1 3" id="KW-0862">Zinc</keyword>
<dbReference type="EMBL" id="SUYC01000024">
    <property type="protein sequence ID" value="MBE6272101.1"/>
    <property type="molecule type" value="Genomic_DNA"/>
</dbReference>
<sequence>MSFKIIKNARVYSPQYKGLCDILIAGGQIGLVEPQLNISGIPVEVIDAEGKIATPGFIDRHVHVIGGGGQQGYASLVPEVTVSELVACGITTVIGLLGTDGFVKDLNTLYAKVKALCQEGLSAYMLTSFYGLPERTLTASVAEDMIYIDKVIGCKLAMSDDRSSFPTELEILRLINQVRLGGFTSGKGGFLHIHLGNLPSGIKPLLHIARVYPSLIKYISPTHMIRTEELFAQSIEFAKMGGFVDYSTGGTRFKAPHACVMEAIQTGVPLQHISFSSDGHGGVRKVNPETGEVTYRPAPMELNFKEVSLLVSECGMPLEQALMLITSNPAAHMNLTTKGRLEVECDADICLLDDQLRLTDVVSKGELMMRYGEIIKKGRYE</sequence>
<dbReference type="GO" id="GO:0008237">
    <property type="term" value="F:metallopeptidase activity"/>
    <property type="evidence" value="ECO:0007669"/>
    <property type="project" value="UniProtKB-KW"/>
</dbReference>
<dbReference type="InterPro" id="IPR011059">
    <property type="entry name" value="Metal-dep_hydrolase_composite"/>
</dbReference>
<dbReference type="Pfam" id="PF01979">
    <property type="entry name" value="Amidohydro_1"/>
    <property type="match status" value="1"/>
</dbReference>
<feature type="domain" description="Amidohydrolase-related" evidence="5">
    <location>
        <begin position="263"/>
        <end position="363"/>
    </location>
</feature>
<dbReference type="InterPro" id="IPR013108">
    <property type="entry name" value="Amidohydro_3"/>
</dbReference>
<keyword evidence="1 3" id="KW-0479">Metal-binding</keyword>
<comment type="similarity">
    <text evidence="1">Belongs to the peptidase M38 family.</text>
</comment>
<keyword evidence="1 7" id="KW-0378">Hydrolase</keyword>
<dbReference type="AlphaFoldDB" id="A0A9D5SAP6"/>
<feature type="binding site" evidence="3">
    <location>
        <position position="278"/>
    </location>
    <ligand>
        <name>Zn(2+)</name>
        <dbReference type="ChEBI" id="CHEBI:29105"/>
        <label>1</label>
        <note>catalytic</note>
    </ligand>
</feature>
<dbReference type="Gene3D" id="2.30.40.10">
    <property type="entry name" value="Urease, subunit C, domain 1"/>
    <property type="match status" value="1"/>
</dbReference>
<feature type="binding site" evidence="3">
    <location>
        <position position="194"/>
    </location>
    <ligand>
        <name>Zn(2+)</name>
        <dbReference type="ChEBI" id="CHEBI:29105"/>
        <label>2</label>
        <note>catalytic</note>
    </ligand>
</feature>
<comment type="function">
    <text evidence="1">Catalyzes the hydrolytic cleavage of a subset of L-isoaspartyl (L-beta-aspartyl) dipeptides. Used to degrade proteins damaged by L-isoaspartyl residues formation.</text>
</comment>
<dbReference type="InterPro" id="IPR050378">
    <property type="entry name" value="Metallo-dep_Hydrolases_sf"/>
</dbReference>
<dbReference type="GO" id="GO:0008798">
    <property type="term" value="F:beta-aspartyl-peptidase activity"/>
    <property type="evidence" value="ECO:0007669"/>
    <property type="project" value="InterPro"/>
</dbReference>
<reference evidence="7" key="1">
    <citation type="submission" date="2019-04" db="EMBL/GenBank/DDBJ databases">
        <title>Evolution of Biomass-Degrading Anaerobic Consortia Revealed by Metagenomics.</title>
        <authorList>
            <person name="Peng X."/>
        </authorList>
    </citation>
    <scope>NUCLEOTIDE SEQUENCE</scope>
    <source>
        <strain evidence="7">SIG140</strain>
    </source>
</reference>
<dbReference type="Gene3D" id="3.20.20.140">
    <property type="entry name" value="Metal-dependent hydrolases"/>
    <property type="match status" value="1"/>
</dbReference>
<dbReference type="InterPro" id="IPR032466">
    <property type="entry name" value="Metal_Hydrolase"/>
</dbReference>
<feature type="binding site" evidence="3">
    <location>
        <position position="223"/>
    </location>
    <ligand>
        <name>Zn(2+)</name>
        <dbReference type="ChEBI" id="CHEBI:29105"/>
        <label>2</label>
        <note>catalytic</note>
    </ligand>
</feature>
<feature type="domain" description="Amidohydrolase 3" evidence="6">
    <location>
        <begin position="44"/>
        <end position="68"/>
    </location>
</feature>
<dbReference type="SUPFAM" id="SSF51556">
    <property type="entry name" value="Metallo-dependent hydrolases"/>
    <property type="match status" value="1"/>
</dbReference>
<dbReference type="GO" id="GO:0006508">
    <property type="term" value="P:proteolysis"/>
    <property type="evidence" value="ECO:0007669"/>
    <property type="project" value="UniProtKB-KW"/>
</dbReference>
<comment type="caution">
    <text evidence="7">The sequence shown here is derived from an EMBL/GenBank/DDBJ whole genome shotgun (WGS) entry which is preliminary data.</text>
</comment>
<dbReference type="NCBIfam" id="TIGR01975">
    <property type="entry name" value="isoAsp_dipep"/>
    <property type="match status" value="1"/>
</dbReference>
<dbReference type="GO" id="GO:0016810">
    <property type="term" value="F:hydrolase activity, acting on carbon-nitrogen (but not peptide) bonds"/>
    <property type="evidence" value="ECO:0007669"/>
    <property type="project" value="InterPro"/>
</dbReference>
<dbReference type="InterPro" id="IPR010229">
    <property type="entry name" value="Pept_M38_dipep"/>
</dbReference>
<dbReference type="EC" id="3.4.19.-" evidence="1"/>
<feature type="modified residue" description="N6-carboxylysine" evidence="4">
    <location>
        <position position="155"/>
    </location>
</feature>
<evidence type="ECO:0000259" key="6">
    <source>
        <dbReference type="Pfam" id="PF07969"/>
    </source>
</evidence>
<dbReference type="PIRSF" id="PIRSF001238">
    <property type="entry name" value="IadA"/>
    <property type="match status" value="1"/>
</dbReference>
<evidence type="ECO:0000256" key="1">
    <source>
        <dbReference type="PIRNR" id="PIRNR001238"/>
    </source>
</evidence>
<comment type="PTM">
    <text evidence="1">Carboxylation allows a single lysine to coordinate two zinc ions.</text>
</comment>
<dbReference type="GO" id="GO:0046872">
    <property type="term" value="F:metal ion binding"/>
    <property type="evidence" value="ECO:0007669"/>
    <property type="project" value="UniProtKB-KW"/>
</dbReference>
<dbReference type="PANTHER" id="PTHR11647:SF1">
    <property type="entry name" value="COLLAPSIN RESPONSE MEDIATOR PROTEIN"/>
    <property type="match status" value="1"/>
</dbReference>
<dbReference type="InterPro" id="IPR006680">
    <property type="entry name" value="Amidohydro-rel"/>
</dbReference>
<feature type="active site" description="Proton acceptor" evidence="2">
    <location>
        <position position="278"/>
    </location>
</feature>
<protein>
    <recommendedName>
        <fullName evidence="1">Isoaspartyl dipeptidase</fullName>
        <ecNumber evidence="1">3.4.19.-</ecNumber>
    </recommendedName>
</protein>
<organism evidence="7 8">
    <name type="scientific">Xylanibacter ruminicola</name>
    <name type="common">Prevotella ruminicola</name>
    <dbReference type="NCBI Taxonomy" id="839"/>
    <lineage>
        <taxon>Bacteria</taxon>
        <taxon>Pseudomonadati</taxon>
        <taxon>Bacteroidota</taxon>
        <taxon>Bacteroidia</taxon>
        <taxon>Bacteroidales</taxon>
        <taxon>Prevotellaceae</taxon>
        <taxon>Xylanibacter</taxon>
    </lineage>
</organism>
<evidence type="ECO:0000256" key="2">
    <source>
        <dbReference type="PIRSR" id="PIRSR001238-1"/>
    </source>
</evidence>
<comment type="subcellular location">
    <subcellularLocation>
        <location evidence="1">Cytoplasm</location>
    </subcellularLocation>
</comment>
<comment type="PTM">
    <text evidence="4">Carbamylation allows a single lysine to coordinate two zinc ions.</text>
</comment>
<feature type="binding site" description="via carbamate group" evidence="3">
    <location>
        <position position="155"/>
    </location>
    <ligand>
        <name>Zn(2+)</name>
        <dbReference type="ChEBI" id="CHEBI:29105"/>
        <label>2</label>
        <note>catalytic</note>
    </ligand>
</feature>
<dbReference type="GO" id="GO:0005737">
    <property type="term" value="C:cytoplasm"/>
    <property type="evidence" value="ECO:0007669"/>
    <property type="project" value="UniProtKB-SubCell"/>
</dbReference>
<keyword evidence="1" id="KW-0482">Metalloprotease</keyword>
<feature type="binding site" description="via carbamate group" evidence="3">
    <location>
        <position position="155"/>
    </location>
    <ligand>
        <name>Zn(2+)</name>
        <dbReference type="ChEBI" id="CHEBI:29105"/>
        <label>1</label>
        <note>catalytic</note>
    </ligand>
</feature>
<evidence type="ECO:0000256" key="3">
    <source>
        <dbReference type="PIRSR" id="PIRSR001238-3"/>
    </source>
</evidence>
<evidence type="ECO:0000313" key="8">
    <source>
        <dbReference type="Proteomes" id="UP000806522"/>
    </source>
</evidence>
<evidence type="ECO:0000313" key="7">
    <source>
        <dbReference type="EMBL" id="MBE6272101.1"/>
    </source>
</evidence>
<evidence type="ECO:0000259" key="5">
    <source>
        <dbReference type="Pfam" id="PF01979"/>
    </source>
</evidence>
<dbReference type="Proteomes" id="UP000806522">
    <property type="component" value="Unassembled WGS sequence"/>
</dbReference>
<gene>
    <name evidence="7" type="ORF">E7101_14330</name>
</gene>
<comment type="cofactor">
    <cofactor evidence="1 3">
        <name>Zn(2+)</name>
        <dbReference type="ChEBI" id="CHEBI:29105"/>
    </cofactor>
    <text evidence="1 3">Binds 2 Zn(2+) ions per subunit.</text>
</comment>
<dbReference type="Pfam" id="PF07969">
    <property type="entry name" value="Amidohydro_3"/>
    <property type="match status" value="1"/>
</dbReference>
<feature type="binding site" evidence="3">
    <location>
        <position position="61"/>
    </location>
    <ligand>
        <name>Zn(2+)</name>
        <dbReference type="ChEBI" id="CHEBI:29105"/>
        <label>1</label>
        <note>catalytic</note>
    </ligand>
</feature>
<feature type="binding site" evidence="3">
    <location>
        <position position="63"/>
    </location>
    <ligand>
        <name>Zn(2+)</name>
        <dbReference type="ChEBI" id="CHEBI:29105"/>
        <label>1</label>
        <note>catalytic</note>
    </ligand>
</feature>
<evidence type="ECO:0000256" key="4">
    <source>
        <dbReference type="PIRSR" id="PIRSR001238-50"/>
    </source>
</evidence>
<keyword evidence="1" id="KW-0645">Protease</keyword>
<dbReference type="PANTHER" id="PTHR11647">
    <property type="entry name" value="HYDRANTOINASE/DIHYDROPYRIMIDINASE FAMILY MEMBER"/>
    <property type="match status" value="1"/>
</dbReference>
<dbReference type="SUPFAM" id="SSF51338">
    <property type="entry name" value="Composite domain of metallo-dependent hydrolases"/>
    <property type="match status" value="1"/>
</dbReference>
<accession>A0A9D5SAP6</accession>
<name>A0A9D5SAP6_XYLRU</name>